<reference evidence="1 2" key="1">
    <citation type="submission" date="2019-03" db="EMBL/GenBank/DDBJ databases">
        <title>Deep-cultivation of Planctomycetes and their phenomic and genomic characterization uncovers novel biology.</title>
        <authorList>
            <person name="Wiegand S."/>
            <person name="Jogler M."/>
            <person name="Boedeker C."/>
            <person name="Pinto D."/>
            <person name="Vollmers J."/>
            <person name="Rivas-Marin E."/>
            <person name="Kohn T."/>
            <person name="Peeters S.H."/>
            <person name="Heuer A."/>
            <person name="Rast P."/>
            <person name="Oberbeckmann S."/>
            <person name="Bunk B."/>
            <person name="Jeske O."/>
            <person name="Meyerdierks A."/>
            <person name="Storesund J.E."/>
            <person name="Kallscheuer N."/>
            <person name="Luecker S."/>
            <person name="Lage O.M."/>
            <person name="Pohl T."/>
            <person name="Merkel B.J."/>
            <person name="Hornburger P."/>
            <person name="Mueller R.-W."/>
            <person name="Bruemmer F."/>
            <person name="Labrenz M."/>
            <person name="Spormann A.M."/>
            <person name="Op den Camp H."/>
            <person name="Overmann J."/>
            <person name="Amann R."/>
            <person name="Jetten M.S.M."/>
            <person name="Mascher T."/>
            <person name="Medema M.H."/>
            <person name="Devos D.P."/>
            <person name="Kaster A.-K."/>
            <person name="Ovreas L."/>
            <person name="Rohde M."/>
            <person name="Galperin M.Y."/>
            <person name="Jogler C."/>
        </authorList>
    </citation>
    <scope>NUCLEOTIDE SEQUENCE [LARGE SCALE GENOMIC DNA]</scope>
    <source>
        <strain evidence="1 2">Enr10</strain>
    </source>
</reference>
<organism evidence="1 2">
    <name type="scientific">Gimesia panareensis</name>
    <dbReference type="NCBI Taxonomy" id="2527978"/>
    <lineage>
        <taxon>Bacteria</taxon>
        <taxon>Pseudomonadati</taxon>
        <taxon>Planctomycetota</taxon>
        <taxon>Planctomycetia</taxon>
        <taxon>Planctomycetales</taxon>
        <taxon>Planctomycetaceae</taxon>
        <taxon>Gimesia</taxon>
    </lineage>
</organism>
<evidence type="ECO:0000313" key="2">
    <source>
        <dbReference type="Proteomes" id="UP000315647"/>
    </source>
</evidence>
<evidence type="ECO:0000313" key="1">
    <source>
        <dbReference type="EMBL" id="QDT25702.1"/>
    </source>
</evidence>
<accession>A0A517Q2B4</accession>
<protein>
    <submittedName>
        <fullName evidence="1">Uncharacterized protein</fullName>
    </submittedName>
</protein>
<dbReference type="EMBL" id="CP037421">
    <property type="protein sequence ID" value="QDT25702.1"/>
    <property type="molecule type" value="Genomic_DNA"/>
</dbReference>
<sequence>MKNVPNIRIESYFALDVDLAAHFREWPEFVSGSGYQVELKSEAGDSVSISQQRENETGNAFVLLTASGETRLFQRALGLAVSLLLAGSDQLVIHRSGLI</sequence>
<keyword evidence="2" id="KW-1185">Reference proteome</keyword>
<dbReference type="RefSeq" id="WP_145448295.1">
    <property type="nucleotide sequence ID" value="NZ_CP037421.1"/>
</dbReference>
<dbReference type="Proteomes" id="UP000315647">
    <property type="component" value="Chromosome"/>
</dbReference>
<dbReference type="AlphaFoldDB" id="A0A517Q2B4"/>
<name>A0A517Q2B4_9PLAN</name>
<gene>
    <name evidence="1" type="ORF">Enr10x_09990</name>
</gene>
<proteinExistence type="predicted"/>